<dbReference type="GO" id="GO:0022625">
    <property type="term" value="C:cytosolic large ribosomal subunit"/>
    <property type="evidence" value="ECO:0007669"/>
    <property type="project" value="TreeGrafter"/>
</dbReference>
<feature type="region of interest" description="Disordered" evidence="6">
    <location>
        <begin position="176"/>
        <end position="200"/>
    </location>
</feature>
<evidence type="ECO:0000313" key="10">
    <source>
        <dbReference type="Proteomes" id="UP000633619"/>
    </source>
</evidence>
<dbReference type="InterPro" id="IPR020056">
    <property type="entry name" value="Rbsml_bL25/Gln-tRNA_synth_N"/>
</dbReference>
<gene>
    <name evidence="5" type="primary">rplY</name>
    <name evidence="5" type="synonym">ctc</name>
    <name evidence="9" type="ORF">I8U20_09590</name>
</gene>
<organism evidence="9 10">
    <name type="scientific">Thermoactinomyces intermedius</name>
    <dbReference type="NCBI Taxonomy" id="2024"/>
    <lineage>
        <taxon>Bacteria</taxon>
        <taxon>Bacillati</taxon>
        <taxon>Bacillota</taxon>
        <taxon>Bacilli</taxon>
        <taxon>Bacillales</taxon>
        <taxon>Thermoactinomycetaceae</taxon>
        <taxon>Thermoactinomyces</taxon>
    </lineage>
</organism>
<evidence type="ECO:0000256" key="3">
    <source>
        <dbReference type="ARBA" id="ARBA00022980"/>
    </source>
</evidence>
<reference evidence="9 10" key="1">
    <citation type="submission" date="2020-12" db="EMBL/GenBank/DDBJ databases">
        <title>WGS of Thermoactinomyces spp.</title>
        <authorList>
            <person name="Cheng K."/>
        </authorList>
    </citation>
    <scope>NUCLEOTIDE SEQUENCE [LARGE SCALE GENOMIC DNA]</scope>
    <source>
        <strain evidence="10">CICC 10671\DSM 43846</strain>
    </source>
</reference>
<proteinExistence type="inferred from homology"/>
<dbReference type="NCBIfam" id="TIGR00731">
    <property type="entry name" value="bL25_bact_ctc"/>
    <property type="match status" value="1"/>
</dbReference>
<dbReference type="InterPro" id="IPR011035">
    <property type="entry name" value="Ribosomal_bL25/Gln-tRNA_synth"/>
</dbReference>
<keyword evidence="4 5" id="KW-0687">Ribonucleoprotein</keyword>
<dbReference type="Pfam" id="PF14693">
    <property type="entry name" value="Ribosomal_TL5_C"/>
    <property type="match status" value="1"/>
</dbReference>
<evidence type="ECO:0000256" key="5">
    <source>
        <dbReference type="HAMAP-Rule" id="MF_01334"/>
    </source>
</evidence>
<dbReference type="Gene3D" id="2.170.120.20">
    <property type="entry name" value="Ribosomal protein L25, beta domain"/>
    <property type="match status" value="1"/>
</dbReference>
<evidence type="ECO:0000256" key="6">
    <source>
        <dbReference type="SAM" id="MobiDB-lite"/>
    </source>
</evidence>
<evidence type="ECO:0000259" key="8">
    <source>
        <dbReference type="Pfam" id="PF14693"/>
    </source>
</evidence>
<keyword evidence="3 5" id="KW-0689">Ribosomal protein</keyword>
<dbReference type="Pfam" id="PF01386">
    <property type="entry name" value="Ribosomal_L25p"/>
    <property type="match status" value="1"/>
</dbReference>
<comment type="caution">
    <text evidence="9">The sequence shown here is derived from an EMBL/GenBank/DDBJ whole genome shotgun (WGS) entry which is preliminary data.</text>
</comment>
<comment type="subunit">
    <text evidence="5">Part of the 50S ribosomal subunit; part of the 5S rRNA/L5/L18/L25 subcomplex. Contacts the 5S rRNA. Binds to the 5S rRNA independently of L5 and L18.</text>
</comment>
<dbReference type="PANTHER" id="PTHR33284">
    <property type="entry name" value="RIBOSOMAL PROTEIN L25/GLN-TRNA SYNTHETASE, ANTI-CODON-BINDING DOMAIN-CONTAINING PROTEIN"/>
    <property type="match status" value="1"/>
</dbReference>
<dbReference type="InterPro" id="IPR020057">
    <property type="entry name" value="Ribosomal_bL25_b-dom"/>
</dbReference>
<evidence type="ECO:0000256" key="2">
    <source>
        <dbReference type="ARBA" id="ARBA00022884"/>
    </source>
</evidence>
<dbReference type="InterPro" id="IPR020930">
    <property type="entry name" value="Ribosomal_uL5_bac-type"/>
</dbReference>
<feature type="compositionally biased region" description="Acidic residues" evidence="6">
    <location>
        <begin position="183"/>
        <end position="200"/>
    </location>
</feature>
<dbReference type="Gene3D" id="2.40.240.10">
    <property type="entry name" value="Ribosomal Protein L25, Chain P"/>
    <property type="match status" value="1"/>
</dbReference>
<feature type="domain" description="Large ribosomal subunit protein bL25 L25" evidence="7">
    <location>
        <begin position="5"/>
        <end position="86"/>
    </location>
</feature>
<dbReference type="RefSeq" id="WP_181732352.1">
    <property type="nucleotide sequence ID" value="NZ_JACEIR010000007.1"/>
</dbReference>
<protein>
    <recommendedName>
        <fullName evidence="5">Large ribosomal subunit protein bL25</fullName>
    </recommendedName>
    <alternativeName>
        <fullName evidence="5">General stress protein CTC</fullName>
    </alternativeName>
</protein>
<dbReference type="HAMAP" id="MF_01334">
    <property type="entry name" value="Ribosomal_bL25_CTC"/>
    <property type="match status" value="1"/>
</dbReference>
<keyword evidence="1 5" id="KW-0699">rRNA-binding</keyword>
<dbReference type="InterPro" id="IPR037121">
    <property type="entry name" value="Ribosomal_bL25_C"/>
</dbReference>
<comment type="similarity">
    <text evidence="5">Belongs to the bacterial ribosomal protein bL25 family. CTC subfamily.</text>
</comment>
<dbReference type="NCBIfam" id="NF004133">
    <property type="entry name" value="PRK05618.2-4"/>
    <property type="match status" value="1"/>
</dbReference>
<sequence length="200" mass="21873">MSNAITAVKREKTGSLNALRKQGQIPAILYGKGLDPVKLAVDYSEAQKHVHSNGFVDLNVAGKTHRVMVRDIQKDPIKSSILHIDFLKVEMNEPLHVEVPVHLTGEAAGVKSGGILEQHLRLVEVKALPSDIPESIDVDVSHLQVGDSLLLKDIKMPDGVELLHFEPETTVATVVPPAKSEDIDNEETAVDTDKDEEETK</sequence>
<dbReference type="SUPFAM" id="SSF50715">
    <property type="entry name" value="Ribosomal protein L25-like"/>
    <property type="match status" value="1"/>
</dbReference>
<dbReference type="EMBL" id="JAECVW010000005">
    <property type="protein sequence ID" value="MBH8595582.1"/>
    <property type="molecule type" value="Genomic_DNA"/>
</dbReference>
<dbReference type="InterPro" id="IPR001021">
    <property type="entry name" value="Ribosomal_bL25_long"/>
</dbReference>
<dbReference type="GO" id="GO:0006412">
    <property type="term" value="P:translation"/>
    <property type="evidence" value="ECO:0007669"/>
    <property type="project" value="UniProtKB-UniRule"/>
</dbReference>
<evidence type="ECO:0000256" key="1">
    <source>
        <dbReference type="ARBA" id="ARBA00022730"/>
    </source>
</evidence>
<evidence type="ECO:0000256" key="4">
    <source>
        <dbReference type="ARBA" id="ARBA00023274"/>
    </source>
</evidence>
<dbReference type="GO" id="GO:0003735">
    <property type="term" value="F:structural constituent of ribosome"/>
    <property type="evidence" value="ECO:0007669"/>
    <property type="project" value="InterPro"/>
</dbReference>
<dbReference type="Proteomes" id="UP000633619">
    <property type="component" value="Unassembled WGS sequence"/>
</dbReference>
<comment type="function">
    <text evidence="5">This is one of the proteins that binds to the 5S RNA in the ribosome where it forms part of the central protuberance.</text>
</comment>
<keyword evidence="10" id="KW-1185">Reference proteome</keyword>
<keyword evidence="2 5" id="KW-0694">RNA-binding</keyword>
<dbReference type="PANTHER" id="PTHR33284:SF1">
    <property type="entry name" value="RIBOSOMAL PROTEIN L25_GLN-TRNA SYNTHETASE, ANTI-CODON-BINDING DOMAIN-CONTAINING PROTEIN"/>
    <property type="match status" value="1"/>
</dbReference>
<accession>A0A8I1AD11</accession>
<name>A0A8I1AD11_THEIN</name>
<dbReference type="AlphaFoldDB" id="A0A8I1AD11"/>
<feature type="domain" description="Large ribosomal subunit protein bL25 beta" evidence="8">
    <location>
        <begin position="95"/>
        <end position="177"/>
    </location>
</feature>
<dbReference type="GO" id="GO:0008097">
    <property type="term" value="F:5S rRNA binding"/>
    <property type="evidence" value="ECO:0007669"/>
    <property type="project" value="InterPro"/>
</dbReference>
<dbReference type="CDD" id="cd00495">
    <property type="entry name" value="Ribosomal_L25_TL5_CTC"/>
    <property type="match status" value="1"/>
</dbReference>
<evidence type="ECO:0000259" key="7">
    <source>
        <dbReference type="Pfam" id="PF01386"/>
    </source>
</evidence>
<dbReference type="InterPro" id="IPR029751">
    <property type="entry name" value="Ribosomal_L25_dom"/>
</dbReference>
<evidence type="ECO:0000313" key="9">
    <source>
        <dbReference type="EMBL" id="MBH8595582.1"/>
    </source>
</evidence>